<evidence type="ECO:0000313" key="1">
    <source>
        <dbReference type="EMBL" id="GAA1753454.1"/>
    </source>
</evidence>
<name>A0ABN2KD63_9MICC</name>
<gene>
    <name evidence="1" type="ORF">GCM10009767_10610</name>
</gene>
<sequence>MDRDGVGAEQARLLHEVIGRAGIEVKQLWFRYFTLGGNAGEMEVEAYLHHCLELPAFQRDLLSHAANELIKGQPPLRAPYTFELLRRQDLEGED</sequence>
<proteinExistence type="predicted"/>
<dbReference type="EMBL" id="BAAAOA010000012">
    <property type="protein sequence ID" value="GAA1753454.1"/>
    <property type="molecule type" value="Genomic_DNA"/>
</dbReference>
<protein>
    <submittedName>
        <fullName evidence="1">Uncharacterized protein</fullName>
    </submittedName>
</protein>
<evidence type="ECO:0000313" key="2">
    <source>
        <dbReference type="Proteomes" id="UP001501204"/>
    </source>
</evidence>
<comment type="caution">
    <text evidence="1">The sequence shown here is derived from an EMBL/GenBank/DDBJ whole genome shotgun (WGS) entry which is preliminary data.</text>
</comment>
<organism evidence="1 2">
    <name type="scientific">Kocuria aegyptia</name>
    <dbReference type="NCBI Taxonomy" id="330943"/>
    <lineage>
        <taxon>Bacteria</taxon>
        <taxon>Bacillati</taxon>
        <taxon>Actinomycetota</taxon>
        <taxon>Actinomycetes</taxon>
        <taxon>Micrococcales</taxon>
        <taxon>Micrococcaceae</taxon>
        <taxon>Kocuria</taxon>
    </lineage>
</organism>
<accession>A0ABN2KD63</accession>
<dbReference type="Proteomes" id="UP001501204">
    <property type="component" value="Unassembled WGS sequence"/>
</dbReference>
<keyword evidence="2" id="KW-1185">Reference proteome</keyword>
<reference evidence="1 2" key="1">
    <citation type="journal article" date="2019" name="Int. J. Syst. Evol. Microbiol.">
        <title>The Global Catalogue of Microorganisms (GCM) 10K type strain sequencing project: providing services to taxonomists for standard genome sequencing and annotation.</title>
        <authorList>
            <consortium name="The Broad Institute Genomics Platform"/>
            <consortium name="The Broad Institute Genome Sequencing Center for Infectious Disease"/>
            <person name="Wu L."/>
            <person name="Ma J."/>
        </authorList>
    </citation>
    <scope>NUCLEOTIDE SEQUENCE [LARGE SCALE GENOMIC DNA]</scope>
    <source>
        <strain evidence="1 2">JCM 14735</strain>
    </source>
</reference>
<dbReference type="RefSeq" id="WP_344120460.1">
    <property type="nucleotide sequence ID" value="NZ_BAAAOA010000012.1"/>
</dbReference>